<dbReference type="AlphaFoldDB" id="A2SMH7"/>
<dbReference type="Gene3D" id="2.60.120.10">
    <property type="entry name" value="Jelly Rolls"/>
    <property type="match status" value="1"/>
</dbReference>
<feature type="domain" description="Cyclic nucleotide-binding" evidence="1">
    <location>
        <begin position="38"/>
        <end position="138"/>
    </location>
</feature>
<dbReference type="PANTHER" id="PTHR24567">
    <property type="entry name" value="CRP FAMILY TRANSCRIPTIONAL REGULATORY PROTEIN"/>
    <property type="match status" value="1"/>
</dbReference>
<organism evidence="2 3">
    <name type="scientific">Methylibium petroleiphilum (strain ATCC BAA-1232 / LMG 22953 / PM1)</name>
    <dbReference type="NCBI Taxonomy" id="420662"/>
    <lineage>
        <taxon>Bacteria</taxon>
        <taxon>Pseudomonadati</taxon>
        <taxon>Pseudomonadota</taxon>
        <taxon>Betaproteobacteria</taxon>
        <taxon>Burkholderiales</taxon>
        <taxon>Sphaerotilaceae</taxon>
        <taxon>Methylibium</taxon>
    </lineage>
</organism>
<dbReference type="SMART" id="SM00100">
    <property type="entry name" value="cNMP"/>
    <property type="match status" value="1"/>
</dbReference>
<reference evidence="2 3" key="1">
    <citation type="journal article" date="2007" name="J. Bacteriol.">
        <title>Whole-genome analysis of the methyl tert-butyl ether-degrading beta-proteobacterium Methylibium petroleiphilum PM1.</title>
        <authorList>
            <person name="Kane S.R."/>
            <person name="Chakicherla A.Y."/>
            <person name="Chain P.S.G."/>
            <person name="Schmidt R."/>
            <person name="Shin M.W."/>
            <person name="Legler T.C."/>
            <person name="Scow K.M."/>
            <person name="Larimer F.W."/>
            <person name="Lucas S.M."/>
            <person name="Richardson P.M."/>
            <person name="Hristova K.R."/>
        </authorList>
    </citation>
    <scope>NUCLEOTIDE SEQUENCE [LARGE SCALE GENOMIC DNA]</scope>
    <source>
        <strain evidence="3">ATCC BAA-1232 / LMG 22953 / PM1</strain>
    </source>
</reference>
<dbReference type="EMBL" id="CP000555">
    <property type="protein sequence ID" value="ABM96766.1"/>
    <property type="molecule type" value="Genomic_DNA"/>
</dbReference>
<dbReference type="Proteomes" id="UP000000366">
    <property type="component" value="Chromosome"/>
</dbReference>
<name>A2SMH7_METPP</name>
<dbReference type="STRING" id="420662.Mpe_A3813"/>
<protein>
    <submittedName>
        <fullName evidence="2">cAMP-dependent protein kinase-catabolite gene activator and regulatory subunit</fullName>
    </submittedName>
</protein>
<dbReference type="InterPro" id="IPR014710">
    <property type="entry name" value="RmlC-like_jellyroll"/>
</dbReference>
<dbReference type="GO" id="GO:0005829">
    <property type="term" value="C:cytosol"/>
    <property type="evidence" value="ECO:0007669"/>
    <property type="project" value="TreeGrafter"/>
</dbReference>
<dbReference type="eggNOG" id="COG0664">
    <property type="taxonomic scope" value="Bacteria"/>
</dbReference>
<keyword evidence="3" id="KW-1185">Reference proteome</keyword>
<dbReference type="InterPro" id="IPR050397">
    <property type="entry name" value="Env_Response_Regulators"/>
</dbReference>
<dbReference type="CDD" id="cd00038">
    <property type="entry name" value="CAP_ED"/>
    <property type="match status" value="1"/>
</dbReference>
<dbReference type="PROSITE" id="PS50042">
    <property type="entry name" value="CNMP_BINDING_3"/>
    <property type="match status" value="1"/>
</dbReference>
<sequence length="172" mass="19393">MRVRRADNRFTLRLRIHNAMTTDELIHVIQSLNAEDAFRPRLDPQQWRTFTQYLTRHEIRSGELLLKQGEQDRTLYFLGQGSLQVYATGGTTNKIAILRPGAMCGEPGLFADGERTASVEAMTASVVWALRLPRFEELCARVPVIALEVLRAAGSVMALRMRGNIARQTPIT</sequence>
<evidence type="ECO:0000313" key="3">
    <source>
        <dbReference type="Proteomes" id="UP000000366"/>
    </source>
</evidence>
<gene>
    <name evidence="2" type="ordered locus">Mpe_A3813</name>
</gene>
<dbReference type="GO" id="GO:0016301">
    <property type="term" value="F:kinase activity"/>
    <property type="evidence" value="ECO:0007669"/>
    <property type="project" value="UniProtKB-KW"/>
</dbReference>
<proteinExistence type="predicted"/>
<dbReference type="InterPro" id="IPR018490">
    <property type="entry name" value="cNMP-bd_dom_sf"/>
</dbReference>
<dbReference type="GO" id="GO:0003700">
    <property type="term" value="F:DNA-binding transcription factor activity"/>
    <property type="evidence" value="ECO:0007669"/>
    <property type="project" value="TreeGrafter"/>
</dbReference>
<dbReference type="KEGG" id="mpt:Mpe_A3813"/>
<evidence type="ECO:0000313" key="2">
    <source>
        <dbReference type="EMBL" id="ABM96766.1"/>
    </source>
</evidence>
<keyword evidence="2" id="KW-0808">Transferase</keyword>
<keyword evidence="2" id="KW-0418">Kinase</keyword>
<dbReference type="Pfam" id="PF00027">
    <property type="entry name" value="cNMP_binding"/>
    <property type="match status" value="1"/>
</dbReference>
<dbReference type="SUPFAM" id="SSF51206">
    <property type="entry name" value="cAMP-binding domain-like"/>
    <property type="match status" value="1"/>
</dbReference>
<dbReference type="PANTHER" id="PTHR24567:SF74">
    <property type="entry name" value="HTH-TYPE TRANSCRIPTIONAL REGULATOR ARCR"/>
    <property type="match status" value="1"/>
</dbReference>
<accession>A2SMH7</accession>
<evidence type="ECO:0000259" key="1">
    <source>
        <dbReference type="PROSITE" id="PS50042"/>
    </source>
</evidence>
<dbReference type="HOGENOM" id="CLU_142715_0_0_4"/>
<dbReference type="InterPro" id="IPR000595">
    <property type="entry name" value="cNMP-bd_dom"/>
</dbReference>